<dbReference type="InterPro" id="IPR001412">
    <property type="entry name" value="aa-tRNA-synth_I_CS"/>
</dbReference>
<dbReference type="PRINTS" id="PR01040">
    <property type="entry name" value="TRNASYNTHTYR"/>
</dbReference>
<evidence type="ECO:0000256" key="8">
    <source>
        <dbReference type="ARBA" id="ARBA00023146"/>
    </source>
</evidence>
<dbReference type="GO" id="GO:0004831">
    <property type="term" value="F:tyrosine-tRNA ligase activity"/>
    <property type="evidence" value="ECO:0007669"/>
    <property type="project" value="UniProtKB-UniRule"/>
</dbReference>
<evidence type="ECO:0000256" key="4">
    <source>
        <dbReference type="ARBA" id="ARBA00022741"/>
    </source>
</evidence>
<evidence type="ECO:0000256" key="2">
    <source>
        <dbReference type="ARBA" id="ARBA00022490"/>
    </source>
</evidence>
<dbReference type="GO" id="GO:0042803">
    <property type="term" value="F:protein homodimerization activity"/>
    <property type="evidence" value="ECO:0007669"/>
    <property type="project" value="UniProtKB-ARBA"/>
</dbReference>
<comment type="subcellular location">
    <subcellularLocation>
        <location evidence="1 11">Cytoplasm</location>
    </subcellularLocation>
</comment>
<comment type="subunit">
    <text evidence="11">Homodimer.</text>
</comment>
<evidence type="ECO:0000256" key="5">
    <source>
        <dbReference type="ARBA" id="ARBA00022840"/>
    </source>
</evidence>
<keyword evidence="6 12" id="KW-0694">RNA-binding</keyword>
<dbReference type="EC" id="6.1.1.1" evidence="11"/>
<dbReference type="InterPro" id="IPR002307">
    <property type="entry name" value="Tyr-tRNA-ligase"/>
</dbReference>
<evidence type="ECO:0000256" key="9">
    <source>
        <dbReference type="ARBA" id="ARBA00048248"/>
    </source>
</evidence>
<dbReference type="GO" id="GO:0003723">
    <property type="term" value="F:RNA binding"/>
    <property type="evidence" value="ECO:0007669"/>
    <property type="project" value="UniProtKB-KW"/>
</dbReference>
<evidence type="ECO:0000313" key="15">
    <source>
        <dbReference type="Proteomes" id="UP000294368"/>
    </source>
</evidence>
<evidence type="ECO:0000256" key="6">
    <source>
        <dbReference type="ARBA" id="ARBA00022884"/>
    </source>
</evidence>
<feature type="domain" description="RNA-binding S4" evidence="13">
    <location>
        <begin position="357"/>
        <end position="419"/>
    </location>
</feature>
<feature type="binding site" evidence="11">
    <location>
        <position position="37"/>
    </location>
    <ligand>
        <name>L-tyrosine</name>
        <dbReference type="ChEBI" id="CHEBI:58315"/>
    </ligand>
</feature>
<keyword evidence="2 11" id="KW-0963">Cytoplasm</keyword>
<evidence type="ECO:0000259" key="13">
    <source>
        <dbReference type="SMART" id="SM00363"/>
    </source>
</evidence>
<dbReference type="InterPro" id="IPR002942">
    <property type="entry name" value="S4_RNA-bd"/>
</dbReference>
<dbReference type="InterPro" id="IPR036986">
    <property type="entry name" value="S4_RNA-bd_sf"/>
</dbReference>
<dbReference type="Gene3D" id="3.10.290.10">
    <property type="entry name" value="RNA-binding S4 domain"/>
    <property type="match status" value="1"/>
</dbReference>
<evidence type="ECO:0000256" key="11">
    <source>
        <dbReference type="HAMAP-Rule" id="MF_02006"/>
    </source>
</evidence>
<dbReference type="InterPro" id="IPR054608">
    <property type="entry name" value="SYY-like_C"/>
</dbReference>
<evidence type="ECO:0000256" key="1">
    <source>
        <dbReference type="ARBA" id="ARBA00004496"/>
    </source>
</evidence>
<dbReference type="AlphaFoldDB" id="A0A451DAD0"/>
<sequence>MSRKNLINTLRERGLVTQISNENTLEQILAQQKIVLYCGFDPTSNSLHVGHLIPLLCLKHFQNAGHKPIILVGGATGLIGDPSFKIGERKLNTKNTVDSWVASLSLQIVKFLDFQCSENSAIIINNYSWFYNMNIVHFLRHIGKNFSVNQMINKEIVKKRLQTTNQGLSFTEFAYNLLQAYDFAYLNANHHAILQIGGSDQWGNITSGIDLSRRLNKTQVFGMTLPLLTKYDGTKFGKTEGGTVWLDPQKTSPYQFYQFWMTTVDSDVYRFLKIFTFMSIDDIEALQKKDNSSNQAPSAQGILAALMTKLVHGEQGLTSARRITHSLFYGKITDLTEQDIKQLIQDGIHTITLKVGQDLQQALVDTLLATSRSQARQLITAKSISINGHLQTGSKYIFDKIDHLFGQYTVLCRGKKNYRIISWITDNA</sequence>
<dbReference type="GO" id="GO:0005524">
    <property type="term" value="F:ATP binding"/>
    <property type="evidence" value="ECO:0007669"/>
    <property type="project" value="UniProtKB-UniRule"/>
</dbReference>
<dbReference type="Gene3D" id="1.10.240.10">
    <property type="entry name" value="Tyrosyl-Transfer RNA Synthetase"/>
    <property type="match status" value="1"/>
</dbReference>
<name>A0A451DAD0_9GAMM</name>
<protein>
    <recommendedName>
        <fullName evidence="11">Tyrosine--tRNA ligase</fullName>
        <ecNumber evidence="11">6.1.1.1</ecNumber>
    </recommendedName>
    <alternativeName>
        <fullName evidence="11">Tyrosyl-tRNA synthetase</fullName>
        <shortName evidence="11">TyrRS</shortName>
    </alternativeName>
</protein>
<keyword evidence="7 11" id="KW-0648">Protein biosynthesis</keyword>
<dbReference type="FunFam" id="1.10.240.10:FF:000001">
    <property type="entry name" value="Tyrosine--tRNA ligase"/>
    <property type="match status" value="1"/>
</dbReference>
<dbReference type="SMART" id="SM00363">
    <property type="entry name" value="S4"/>
    <property type="match status" value="1"/>
</dbReference>
<dbReference type="GO" id="GO:0005829">
    <property type="term" value="C:cytosol"/>
    <property type="evidence" value="ECO:0007669"/>
    <property type="project" value="TreeGrafter"/>
</dbReference>
<comment type="function">
    <text evidence="11">Catalyzes the attachment of tyrosine to tRNA(Tyr) in a two-step reaction: tyrosine is first activated by ATP to form Tyr-AMP and then transferred to the acceptor end of tRNA(Tyr).</text>
</comment>
<keyword evidence="4 11" id="KW-0547">Nucleotide-binding</keyword>
<evidence type="ECO:0000256" key="12">
    <source>
        <dbReference type="PROSITE-ProRule" id="PRU00182"/>
    </source>
</evidence>
<dbReference type="Proteomes" id="UP000294368">
    <property type="component" value="Chromosome"/>
</dbReference>
<dbReference type="SUPFAM" id="SSF52374">
    <property type="entry name" value="Nucleotidylyl transferase"/>
    <property type="match status" value="1"/>
</dbReference>
<dbReference type="SUPFAM" id="SSF55174">
    <property type="entry name" value="Alpha-L RNA-binding motif"/>
    <property type="match status" value="1"/>
</dbReference>
<dbReference type="CDD" id="cd00805">
    <property type="entry name" value="TyrRS_core"/>
    <property type="match status" value="1"/>
</dbReference>
<reference evidence="14 15" key="1">
    <citation type="submission" date="2019-02" db="EMBL/GenBank/DDBJ databases">
        <authorList>
            <person name="Manzano-Marin A."/>
            <person name="Manzano-Marin A."/>
        </authorList>
    </citation>
    <scope>NUCLEOTIDE SEQUENCE [LARGE SCALE GENOMIC DNA]</scope>
    <source>
        <strain evidence="14 15">ErCikochiana</strain>
    </source>
</reference>
<dbReference type="PROSITE" id="PS00178">
    <property type="entry name" value="AA_TRNA_LIGASE_I"/>
    <property type="match status" value="1"/>
</dbReference>
<gene>
    <name evidence="11 14" type="primary">tyrS</name>
    <name evidence="14" type="ORF">ERCIKOCA2762_404</name>
</gene>
<keyword evidence="8 11" id="KW-0030">Aminoacyl-tRNA synthetase</keyword>
<feature type="short sequence motif" description="'KMSKS' region" evidence="11">
    <location>
        <begin position="235"/>
        <end position="239"/>
    </location>
</feature>
<organism evidence="14 15">
    <name type="scientific">Candidatus Erwinia haradaeae</name>
    <dbReference type="NCBI Taxonomy" id="1922217"/>
    <lineage>
        <taxon>Bacteria</taxon>
        <taxon>Pseudomonadati</taxon>
        <taxon>Pseudomonadota</taxon>
        <taxon>Gammaproteobacteria</taxon>
        <taxon>Enterobacterales</taxon>
        <taxon>Erwiniaceae</taxon>
        <taxon>Erwinia</taxon>
    </lineage>
</organism>
<evidence type="ECO:0000256" key="3">
    <source>
        <dbReference type="ARBA" id="ARBA00022598"/>
    </source>
</evidence>
<dbReference type="FunFam" id="3.40.50.620:FF:000008">
    <property type="entry name" value="Tyrosine--tRNA ligase"/>
    <property type="match status" value="1"/>
</dbReference>
<dbReference type="GO" id="GO:0006437">
    <property type="term" value="P:tyrosyl-tRNA aminoacylation"/>
    <property type="evidence" value="ECO:0007669"/>
    <property type="project" value="UniProtKB-UniRule"/>
</dbReference>
<evidence type="ECO:0000256" key="7">
    <source>
        <dbReference type="ARBA" id="ARBA00022917"/>
    </source>
</evidence>
<dbReference type="OrthoDB" id="9804243at2"/>
<feature type="binding site" evidence="11">
    <location>
        <position position="238"/>
    </location>
    <ligand>
        <name>ATP</name>
        <dbReference type="ChEBI" id="CHEBI:30616"/>
    </ligand>
</feature>
<dbReference type="InterPro" id="IPR024088">
    <property type="entry name" value="Tyr-tRNA-ligase_bac-type"/>
</dbReference>
<dbReference type="CDD" id="cd00165">
    <property type="entry name" value="S4"/>
    <property type="match status" value="1"/>
</dbReference>
<dbReference type="InterPro" id="IPR014729">
    <property type="entry name" value="Rossmann-like_a/b/a_fold"/>
</dbReference>
<dbReference type="Pfam" id="PF00579">
    <property type="entry name" value="tRNA-synt_1b"/>
    <property type="match status" value="1"/>
</dbReference>
<dbReference type="Gene3D" id="3.40.50.620">
    <property type="entry name" value="HUPs"/>
    <property type="match status" value="1"/>
</dbReference>
<dbReference type="InterPro" id="IPR002305">
    <property type="entry name" value="aa-tRNA-synth_Ic"/>
</dbReference>
<feature type="binding site" evidence="11">
    <location>
        <position position="179"/>
    </location>
    <ligand>
        <name>L-tyrosine</name>
        <dbReference type="ChEBI" id="CHEBI:58315"/>
    </ligand>
</feature>
<comment type="catalytic activity">
    <reaction evidence="9 11">
        <text>tRNA(Tyr) + L-tyrosine + ATP = L-tyrosyl-tRNA(Tyr) + AMP + diphosphate + H(+)</text>
        <dbReference type="Rhea" id="RHEA:10220"/>
        <dbReference type="Rhea" id="RHEA-COMP:9706"/>
        <dbReference type="Rhea" id="RHEA-COMP:9707"/>
        <dbReference type="ChEBI" id="CHEBI:15378"/>
        <dbReference type="ChEBI" id="CHEBI:30616"/>
        <dbReference type="ChEBI" id="CHEBI:33019"/>
        <dbReference type="ChEBI" id="CHEBI:58315"/>
        <dbReference type="ChEBI" id="CHEBI:78442"/>
        <dbReference type="ChEBI" id="CHEBI:78536"/>
        <dbReference type="ChEBI" id="CHEBI:456215"/>
        <dbReference type="EC" id="6.1.1.1"/>
    </reaction>
</comment>
<proteinExistence type="inferred from homology"/>
<feature type="short sequence motif" description="'HIGH' region" evidence="11">
    <location>
        <begin position="42"/>
        <end position="51"/>
    </location>
</feature>
<dbReference type="PANTHER" id="PTHR11766:SF0">
    <property type="entry name" value="TYROSINE--TRNA LIGASE, MITOCHONDRIAL"/>
    <property type="match status" value="1"/>
</dbReference>
<keyword evidence="3 11" id="KW-0436">Ligase</keyword>
<dbReference type="Pfam" id="PF22421">
    <property type="entry name" value="SYY_C-terminal"/>
    <property type="match status" value="1"/>
</dbReference>
<dbReference type="InterPro" id="IPR024107">
    <property type="entry name" value="Tyr-tRNA-ligase_bac_1"/>
</dbReference>
<dbReference type="RefSeq" id="WP_157988537.1">
    <property type="nucleotide sequence ID" value="NZ_LR217715.1"/>
</dbReference>
<evidence type="ECO:0000313" key="14">
    <source>
        <dbReference type="EMBL" id="VFP83167.1"/>
    </source>
</evidence>
<dbReference type="EMBL" id="LR217715">
    <property type="protein sequence ID" value="VFP83167.1"/>
    <property type="molecule type" value="Genomic_DNA"/>
</dbReference>
<feature type="binding site" evidence="11">
    <location>
        <position position="175"/>
    </location>
    <ligand>
        <name>L-tyrosine</name>
        <dbReference type="ChEBI" id="CHEBI:58315"/>
    </ligand>
</feature>
<keyword evidence="5 11" id="KW-0067">ATP-binding</keyword>
<dbReference type="NCBIfam" id="TIGR00234">
    <property type="entry name" value="tyrS"/>
    <property type="match status" value="1"/>
</dbReference>
<dbReference type="HAMAP" id="MF_02006">
    <property type="entry name" value="Tyr_tRNA_synth_type1"/>
    <property type="match status" value="1"/>
</dbReference>
<dbReference type="PANTHER" id="PTHR11766">
    <property type="entry name" value="TYROSYL-TRNA SYNTHETASE"/>
    <property type="match status" value="1"/>
</dbReference>
<dbReference type="PROSITE" id="PS50889">
    <property type="entry name" value="S4"/>
    <property type="match status" value="1"/>
</dbReference>
<accession>A0A451DAD0</accession>
<comment type="similarity">
    <text evidence="10 11">Belongs to the class-I aminoacyl-tRNA synthetase family. TyrS type 1 subfamily.</text>
</comment>
<evidence type="ECO:0000256" key="10">
    <source>
        <dbReference type="ARBA" id="ARBA00060965"/>
    </source>
</evidence>